<evidence type="ECO:0000256" key="1">
    <source>
        <dbReference type="SAM" id="MobiDB-lite"/>
    </source>
</evidence>
<keyword evidence="3" id="KW-1185">Reference proteome</keyword>
<gene>
    <name evidence="2" type="ORF">AB8O55_11815</name>
</gene>
<evidence type="ECO:0000313" key="3">
    <source>
        <dbReference type="Proteomes" id="UP001564626"/>
    </source>
</evidence>
<dbReference type="Pfam" id="PF01135">
    <property type="entry name" value="PCMT"/>
    <property type="match status" value="1"/>
</dbReference>
<feature type="compositionally biased region" description="Low complexity" evidence="1">
    <location>
        <begin position="151"/>
        <end position="162"/>
    </location>
</feature>
<dbReference type="Proteomes" id="UP001564626">
    <property type="component" value="Unassembled WGS sequence"/>
</dbReference>
<proteinExistence type="predicted"/>
<name>A0ABV4CHU6_9PSEU</name>
<dbReference type="CDD" id="cd02440">
    <property type="entry name" value="AdoMet_MTases"/>
    <property type="match status" value="1"/>
</dbReference>
<dbReference type="Gene3D" id="3.40.50.150">
    <property type="entry name" value="Vaccinia Virus protein VP39"/>
    <property type="match status" value="1"/>
</dbReference>
<comment type="caution">
    <text evidence="2">The sequence shown here is derived from an EMBL/GenBank/DDBJ whole genome shotgun (WGS) entry which is preliminary data.</text>
</comment>
<dbReference type="InterPro" id="IPR029063">
    <property type="entry name" value="SAM-dependent_MTases_sf"/>
</dbReference>
<feature type="region of interest" description="Disordered" evidence="1">
    <location>
        <begin position="137"/>
        <end position="163"/>
    </location>
</feature>
<dbReference type="SUPFAM" id="SSF53335">
    <property type="entry name" value="S-adenosyl-L-methionine-dependent methyltransferases"/>
    <property type="match status" value="1"/>
</dbReference>
<accession>A0ABV4CHU6</accession>
<sequence>MALLKTLQVRPGQRVLHIGLHTGAWATLLAHRGATVTATTTDLARIGSVQDFVDHHELRVQVEAADARAGWPPGAPYDAIIALDDGVQEIPGRWTQQLRPGGLLLAHCELAPGAGNPATLVRGTAHELTGTFCSFPQTVTGTDRSGEPFPRTTDSASRRTTAVPPMPWRDDRIVWVLAHLLGMPAAVRTGLLVPPDRSVPTGVLSTPDGSWAEVADLPGPDGTWPVTESGPTRLWSLVEEAFTCWHDHGRPPWEHFQLSYAPGHQAVTLTGHRGLRWSRDSPESAWNTPET</sequence>
<protein>
    <submittedName>
        <fullName evidence="2">Protein-L-isoaspartate O-methyltransferase</fullName>
    </submittedName>
</protein>
<dbReference type="RefSeq" id="WP_369774819.1">
    <property type="nucleotide sequence ID" value="NZ_JBGEHV010000017.1"/>
</dbReference>
<organism evidence="2 3">
    <name type="scientific">Saccharopolyspora cebuensis</name>
    <dbReference type="NCBI Taxonomy" id="418759"/>
    <lineage>
        <taxon>Bacteria</taxon>
        <taxon>Bacillati</taxon>
        <taxon>Actinomycetota</taxon>
        <taxon>Actinomycetes</taxon>
        <taxon>Pseudonocardiales</taxon>
        <taxon>Pseudonocardiaceae</taxon>
        <taxon>Saccharopolyspora</taxon>
    </lineage>
</organism>
<reference evidence="2 3" key="1">
    <citation type="submission" date="2024-08" db="EMBL/GenBank/DDBJ databases">
        <title>Genome mining of Saccharopolyspora cebuensis PGLac3 from Nigerian medicinal plant.</title>
        <authorList>
            <person name="Ezeobiora C.E."/>
            <person name="Igbokwe N.H."/>
            <person name="Amin D.H."/>
            <person name="Mendie U.E."/>
        </authorList>
    </citation>
    <scope>NUCLEOTIDE SEQUENCE [LARGE SCALE GENOMIC DNA]</scope>
    <source>
        <strain evidence="2 3">PGLac3</strain>
    </source>
</reference>
<evidence type="ECO:0000313" key="2">
    <source>
        <dbReference type="EMBL" id="MEY8040083.1"/>
    </source>
</evidence>
<dbReference type="EMBL" id="JBGEHV010000017">
    <property type="protein sequence ID" value="MEY8040083.1"/>
    <property type="molecule type" value="Genomic_DNA"/>
</dbReference>